<organism evidence="1 2">
    <name type="scientific">Zooshikella ganghwensis</name>
    <dbReference type="NCBI Taxonomy" id="202772"/>
    <lineage>
        <taxon>Bacteria</taxon>
        <taxon>Pseudomonadati</taxon>
        <taxon>Pseudomonadota</taxon>
        <taxon>Gammaproteobacteria</taxon>
        <taxon>Oceanospirillales</taxon>
        <taxon>Zooshikellaceae</taxon>
        <taxon>Zooshikella</taxon>
    </lineage>
</organism>
<proteinExistence type="predicted"/>
<comment type="caution">
    <text evidence="1">The sequence shown here is derived from an EMBL/GenBank/DDBJ whole genome shotgun (WGS) entry which is preliminary data.</text>
</comment>
<gene>
    <name evidence="1" type="ORF">B9G39_26565</name>
</gene>
<dbReference type="AlphaFoldDB" id="A0A4P9VHD6"/>
<dbReference type="Proteomes" id="UP000257039">
    <property type="component" value="Unassembled WGS sequence"/>
</dbReference>
<evidence type="ECO:0000313" key="1">
    <source>
        <dbReference type="EMBL" id="RDH41794.1"/>
    </source>
</evidence>
<sequence>MGLGFNECHIAMFDVAQCQEVVRVSKMFLYAARK</sequence>
<dbReference type="EMBL" id="NDXW01000003">
    <property type="protein sequence ID" value="RDH41794.1"/>
    <property type="molecule type" value="Genomic_DNA"/>
</dbReference>
<accession>A0A4P9VHD6</accession>
<protein>
    <submittedName>
        <fullName evidence="1">Uncharacterized protein</fullName>
    </submittedName>
</protein>
<name>A0A4P9VHD6_9GAMM</name>
<keyword evidence="2" id="KW-1185">Reference proteome</keyword>
<reference evidence="1 2" key="1">
    <citation type="submission" date="2017-04" db="EMBL/GenBank/DDBJ databases">
        <title>Draft genome sequence of Zooshikella ganghwensis VG4 isolated from Red Sea sediments.</title>
        <authorList>
            <person name="Rehman Z."/>
            <person name="Alam I."/>
            <person name="Kamau A."/>
            <person name="Bajic V."/>
            <person name="Leiknes T."/>
        </authorList>
    </citation>
    <scope>NUCLEOTIDE SEQUENCE [LARGE SCALE GENOMIC DNA]</scope>
    <source>
        <strain evidence="1 2">VG4</strain>
    </source>
</reference>
<evidence type="ECO:0000313" key="2">
    <source>
        <dbReference type="Proteomes" id="UP000257039"/>
    </source>
</evidence>